<geneLocation type="plastid" evidence="1"/>
<accession>A0A1L5YCA2</accession>
<organism evidence="1">
    <name type="scientific">Paulinella micropora</name>
    <dbReference type="NCBI Taxonomy" id="1928728"/>
    <lineage>
        <taxon>Eukaryota</taxon>
        <taxon>Sar</taxon>
        <taxon>Rhizaria</taxon>
        <taxon>Cercozoa</taxon>
        <taxon>Imbricatea</taxon>
        <taxon>Silicofilosea</taxon>
        <taxon>Euglyphida</taxon>
        <taxon>Paulinellidae</taxon>
        <taxon>Paulinella</taxon>
    </lineage>
</organism>
<dbReference type="EMBL" id="KX897545">
    <property type="protein sequence ID" value="APP88331.1"/>
    <property type="molecule type" value="Genomic_DNA"/>
</dbReference>
<protein>
    <recommendedName>
        <fullName evidence="3">Beta-lactamase class A</fullName>
    </recommendedName>
</protein>
<evidence type="ECO:0000313" key="2">
    <source>
        <dbReference type="EMBL" id="AQX45098.1"/>
    </source>
</evidence>
<evidence type="ECO:0000313" key="1">
    <source>
        <dbReference type="EMBL" id="APP88331.1"/>
    </source>
</evidence>
<keyword evidence="1" id="KW-0934">Plastid</keyword>
<reference evidence="1" key="1">
    <citation type="journal article" date="2017" name="Protist">
        <title>Diversity of the Photosynthetic Paulinella Species, with the Description of Paulinella micropora sp. nov. and the Chromatophore Genome Sequence for strain KR01.</title>
        <authorList>
            <person name="Lhee D."/>
            <person name="Yang E.C."/>
            <person name="Kim J.I."/>
            <person name="Nakayama T."/>
            <person name="Zuccarello G."/>
            <person name="Andersen R.A."/>
            <person name="Yoon H.S."/>
        </authorList>
    </citation>
    <scope>NUCLEOTIDE SEQUENCE</scope>
    <source>
        <strain evidence="2">FK01</strain>
        <strain evidence="1">KR01</strain>
    </source>
</reference>
<dbReference type="AlphaFoldDB" id="A0A1L5YCA2"/>
<sequence length="286" mass="33262">MVFYNSCPLMQEKLERVFIQLTEQGYILLKDSLSVSWLSYRNSVKEKPYGTAWAAKRLFHLGDLVNLFYAVAVEVWLQRQWLEEDIEIYRALSEMGSTMSSDATSMIIDLLTGTSGGLRIHDRNKQDWYEQRQLLNNWLRELDWPELAGSNICQKVWSEGTFGTERQFCGTHYQNRNRLSTGAMARFLHMLIISDLYSPLICQRIKSLFNLDLDIDPYYLEQSNTSEQNPMTCLNIISSKNITDHKLIFARTKRGTLNVVVLFNEDERISKDISMISSLLMDQLID</sequence>
<proteinExistence type="predicted"/>
<gene>
    <name evidence="1" type="ORF">PCKR_552</name>
    <name evidence="2" type="ORF">PFK_552</name>
</gene>
<dbReference type="InterPro" id="IPR012338">
    <property type="entry name" value="Beta-lactam/transpept-like"/>
</dbReference>
<dbReference type="SUPFAM" id="SSF56601">
    <property type="entry name" value="beta-lactamase/transpeptidase-like"/>
    <property type="match status" value="1"/>
</dbReference>
<evidence type="ECO:0008006" key="3">
    <source>
        <dbReference type="Google" id="ProtNLM"/>
    </source>
</evidence>
<dbReference type="EMBL" id="KY124271">
    <property type="protein sequence ID" value="AQX45098.1"/>
    <property type="molecule type" value="Genomic_DNA"/>
</dbReference>
<name>A0A1L5YCA2_9EUKA</name>